<feature type="coiled-coil region" evidence="1">
    <location>
        <begin position="176"/>
        <end position="238"/>
    </location>
</feature>
<comment type="caution">
    <text evidence="3">The sequence shown here is derived from an EMBL/GenBank/DDBJ whole genome shotgun (WGS) entry which is preliminary data.</text>
</comment>
<dbReference type="Proteomes" id="UP000298030">
    <property type="component" value="Unassembled WGS sequence"/>
</dbReference>
<dbReference type="AlphaFoldDB" id="A0A4Y7T544"/>
<evidence type="ECO:0000256" key="1">
    <source>
        <dbReference type="SAM" id="Coils"/>
    </source>
</evidence>
<name>A0A4Y7T544_COPMI</name>
<reference evidence="3 4" key="1">
    <citation type="journal article" date="2019" name="Nat. Ecol. Evol.">
        <title>Megaphylogeny resolves global patterns of mushroom evolution.</title>
        <authorList>
            <person name="Varga T."/>
            <person name="Krizsan K."/>
            <person name="Foldi C."/>
            <person name="Dima B."/>
            <person name="Sanchez-Garcia M."/>
            <person name="Sanchez-Ramirez S."/>
            <person name="Szollosi G.J."/>
            <person name="Szarkandi J.G."/>
            <person name="Papp V."/>
            <person name="Albert L."/>
            <person name="Andreopoulos W."/>
            <person name="Angelini C."/>
            <person name="Antonin V."/>
            <person name="Barry K.W."/>
            <person name="Bougher N.L."/>
            <person name="Buchanan P."/>
            <person name="Buyck B."/>
            <person name="Bense V."/>
            <person name="Catcheside P."/>
            <person name="Chovatia M."/>
            <person name="Cooper J."/>
            <person name="Damon W."/>
            <person name="Desjardin D."/>
            <person name="Finy P."/>
            <person name="Geml J."/>
            <person name="Haridas S."/>
            <person name="Hughes K."/>
            <person name="Justo A."/>
            <person name="Karasinski D."/>
            <person name="Kautmanova I."/>
            <person name="Kiss B."/>
            <person name="Kocsube S."/>
            <person name="Kotiranta H."/>
            <person name="LaButti K.M."/>
            <person name="Lechner B.E."/>
            <person name="Liimatainen K."/>
            <person name="Lipzen A."/>
            <person name="Lukacs Z."/>
            <person name="Mihaltcheva S."/>
            <person name="Morgado L.N."/>
            <person name="Niskanen T."/>
            <person name="Noordeloos M.E."/>
            <person name="Ohm R.A."/>
            <person name="Ortiz-Santana B."/>
            <person name="Ovrebo C."/>
            <person name="Racz N."/>
            <person name="Riley R."/>
            <person name="Savchenko A."/>
            <person name="Shiryaev A."/>
            <person name="Soop K."/>
            <person name="Spirin V."/>
            <person name="Szebenyi C."/>
            <person name="Tomsovsky M."/>
            <person name="Tulloss R.E."/>
            <person name="Uehling J."/>
            <person name="Grigoriev I.V."/>
            <person name="Vagvolgyi C."/>
            <person name="Papp T."/>
            <person name="Martin F.M."/>
            <person name="Miettinen O."/>
            <person name="Hibbett D.S."/>
            <person name="Nagy L.G."/>
        </authorList>
    </citation>
    <scope>NUCLEOTIDE SEQUENCE [LARGE SCALE GENOMIC DNA]</scope>
    <source>
        <strain evidence="3 4">FP101781</strain>
    </source>
</reference>
<feature type="region of interest" description="Disordered" evidence="2">
    <location>
        <begin position="105"/>
        <end position="141"/>
    </location>
</feature>
<keyword evidence="4" id="KW-1185">Reference proteome</keyword>
<proteinExistence type="predicted"/>
<feature type="compositionally biased region" description="Basic and acidic residues" evidence="2">
    <location>
        <begin position="121"/>
        <end position="130"/>
    </location>
</feature>
<accession>A0A4Y7T544</accession>
<dbReference type="EMBL" id="QPFP01000028">
    <property type="protein sequence ID" value="TEB29255.1"/>
    <property type="molecule type" value="Genomic_DNA"/>
</dbReference>
<keyword evidence="1" id="KW-0175">Coiled coil</keyword>
<sequence length="324" mass="35937">MFAQPFTPTPIPEQQSEDLSFVHFKETRNYTRFSCVAYHTPPALTGSVGDIFLAGGSTEPTAWVRGHQGWALADKTTDEKGVPKQVHPDYLGYIRLDPKESKWKSTWDFRPKPAHRKRKKPSDSQEEQKSGEAGTGSPVDTTSIMEILGAMKDCQERTIEELVAVKDDHTHTKAELETVKGEYARTKAELDALREDYMGTKAELEHAKANIQRAESDAQNLKADLERSKTSIQLAETEMRSFRAGLTPSTVTPMDTPGGTEIEDLRSKLQAAEAAIEGMKAQIALTSANLSASTSSNGPTNSKEDLHYGDLKHRIRTMLDNMDK</sequence>
<evidence type="ECO:0000256" key="2">
    <source>
        <dbReference type="SAM" id="MobiDB-lite"/>
    </source>
</evidence>
<dbReference type="Gene3D" id="6.10.250.3150">
    <property type="match status" value="1"/>
</dbReference>
<protein>
    <submittedName>
        <fullName evidence="3">Uncharacterized protein</fullName>
    </submittedName>
</protein>
<feature type="coiled-coil region" evidence="1">
    <location>
        <begin position="262"/>
        <end position="289"/>
    </location>
</feature>
<evidence type="ECO:0000313" key="4">
    <source>
        <dbReference type="Proteomes" id="UP000298030"/>
    </source>
</evidence>
<organism evidence="3 4">
    <name type="scientific">Coprinellus micaceus</name>
    <name type="common">Glistening ink-cap mushroom</name>
    <name type="synonym">Coprinus micaceus</name>
    <dbReference type="NCBI Taxonomy" id="71717"/>
    <lineage>
        <taxon>Eukaryota</taxon>
        <taxon>Fungi</taxon>
        <taxon>Dikarya</taxon>
        <taxon>Basidiomycota</taxon>
        <taxon>Agaricomycotina</taxon>
        <taxon>Agaricomycetes</taxon>
        <taxon>Agaricomycetidae</taxon>
        <taxon>Agaricales</taxon>
        <taxon>Agaricineae</taxon>
        <taxon>Psathyrellaceae</taxon>
        <taxon>Coprinellus</taxon>
    </lineage>
</organism>
<evidence type="ECO:0000313" key="3">
    <source>
        <dbReference type="EMBL" id="TEB29255.1"/>
    </source>
</evidence>
<gene>
    <name evidence="3" type="ORF">FA13DRAFT_1815397</name>
</gene>